<evidence type="ECO:0000313" key="3">
    <source>
        <dbReference type="EMBL" id="GBN01516.1"/>
    </source>
</evidence>
<dbReference type="InterPro" id="IPR050951">
    <property type="entry name" value="Retrovirus_Pol_polyprotein"/>
</dbReference>
<proteinExistence type="predicted"/>
<dbReference type="EC" id="2.7.7.49" evidence="1"/>
<name>A0A4Y2KIG0_ARAVE</name>
<dbReference type="PANTHER" id="PTHR37984">
    <property type="entry name" value="PROTEIN CBG26694"/>
    <property type="match status" value="1"/>
</dbReference>
<accession>A0A4Y2KIG0</accession>
<dbReference type="Proteomes" id="UP000499080">
    <property type="component" value="Unassembled WGS sequence"/>
</dbReference>
<dbReference type="InterPro" id="IPR036397">
    <property type="entry name" value="RNaseH_sf"/>
</dbReference>
<dbReference type="GO" id="GO:0003964">
    <property type="term" value="F:RNA-directed DNA polymerase activity"/>
    <property type="evidence" value="ECO:0007669"/>
    <property type="project" value="UniProtKB-EC"/>
</dbReference>
<evidence type="ECO:0000313" key="4">
    <source>
        <dbReference type="Proteomes" id="UP000499080"/>
    </source>
</evidence>
<dbReference type="InterPro" id="IPR041588">
    <property type="entry name" value="Integrase_H2C2"/>
</dbReference>
<dbReference type="GO" id="GO:0015074">
    <property type="term" value="P:DNA integration"/>
    <property type="evidence" value="ECO:0007669"/>
    <property type="project" value="InterPro"/>
</dbReference>
<gene>
    <name evidence="3" type="primary">pol_3332</name>
    <name evidence="3" type="ORF">AVEN_140403_1</name>
</gene>
<sequence>MQTEIIRNAHEKGHTGVKYTEKHLQDYYYIPKLRQKVEKIISNCVHCILINQKRGKKEGLLHPLQKEDTPLHTYHIDHLGPLETEVIAKLEIQKAVFGSPFQIISDRGTAFTSGDFADYCAKEKIKHHAITTGLPRANGQIERINQTIISVLSKLSLENPNKWYKFTNELQQTINSTYQRSIDTTPFELLFGTKMNTGGLDKLKEMVEAEFQANFEAQREELRKHAKQQIFKIQEENRKTYNLRGREPKPYRVGDLVAIKRTQYGPHLKLKPKYFGPYSITRAKGGNTYDVIKEGNHEGPNFTTTCAEYLKPWNTMTEL</sequence>
<dbReference type="GO" id="GO:0003676">
    <property type="term" value="F:nucleic acid binding"/>
    <property type="evidence" value="ECO:0007669"/>
    <property type="project" value="InterPro"/>
</dbReference>
<dbReference type="OrthoDB" id="6435681at2759"/>
<dbReference type="PROSITE" id="PS50994">
    <property type="entry name" value="INTEGRASE"/>
    <property type="match status" value="1"/>
</dbReference>
<protein>
    <recommendedName>
        <fullName evidence="1">RNA-directed DNA polymerase</fullName>
        <ecNumber evidence="1">2.7.7.49</ecNumber>
    </recommendedName>
</protein>
<dbReference type="Gene3D" id="3.30.420.10">
    <property type="entry name" value="Ribonuclease H-like superfamily/Ribonuclease H"/>
    <property type="match status" value="1"/>
</dbReference>
<dbReference type="InterPro" id="IPR001584">
    <property type="entry name" value="Integrase_cat-core"/>
</dbReference>
<organism evidence="3 4">
    <name type="scientific">Araneus ventricosus</name>
    <name type="common">Orbweaver spider</name>
    <name type="synonym">Epeira ventricosa</name>
    <dbReference type="NCBI Taxonomy" id="182803"/>
    <lineage>
        <taxon>Eukaryota</taxon>
        <taxon>Metazoa</taxon>
        <taxon>Ecdysozoa</taxon>
        <taxon>Arthropoda</taxon>
        <taxon>Chelicerata</taxon>
        <taxon>Arachnida</taxon>
        <taxon>Araneae</taxon>
        <taxon>Araneomorphae</taxon>
        <taxon>Entelegynae</taxon>
        <taxon>Araneoidea</taxon>
        <taxon>Araneidae</taxon>
        <taxon>Araneus</taxon>
    </lineage>
</organism>
<dbReference type="SUPFAM" id="SSF53098">
    <property type="entry name" value="Ribonuclease H-like"/>
    <property type="match status" value="1"/>
</dbReference>
<keyword evidence="4" id="KW-1185">Reference proteome</keyword>
<evidence type="ECO:0000259" key="2">
    <source>
        <dbReference type="PROSITE" id="PS50994"/>
    </source>
</evidence>
<dbReference type="AlphaFoldDB" id="A0A4Y2KIG0"/>
<dbReference type="InterPro" id="IPR012337">
    <property type="entry name" value="RNaseH-like_sf"/>
</dbReference>
<dbReference type="PANTHER" id="PTHR37984:SF5">
    <property type="entry name" value="PROTEIN NYNRIN-LIKE"/>
    <property type="match status" value="1"/>
</dbReference>
<reference evidence="3 4" key="1">
    <citation type="journal article" date="2019" name="Sci. Rep.">
        <title>Orb-weaving spider Araneus ventricosus genome elucidates the spidroin gene catalogue.</title>
        <authorList>
            <person name="Kono N."/>
            <person name="Nakamura H."/>
            <person name="Ohtoshi R."/>
            <person name="Moran D.A.P."/>
            <person name="Shinohara A."/>
            <person name="Yoshida Y."/>
            <person name="Fujiwara M."/>
            <person name="Mori M."/>
            <person name="Tomita M."/>
            <person name="Arakawa K."/>
        </authorList>
    </citation>
    <scope>NUCLEOTIDE SEQUENCE [LARGE SCALE GENOMIC DNA]</scope>
</reference>
<comment type="caution">
    <text evidence="3">The sequence shown here is derived from an EMBL/GenBank/DDBJ whole genome shotgun (WGS) entry which is preliminary data.</text>
</comment>
<evidence type="ECO:0000256" key="1">
    <source>
        <dbReference type="ARBA" id="ARBA00012493"/>
    </source>
</evidence>
<dbReference type="Pfam" id="PF17921">
    <property type="entry name" value="Integrase_H2C2"/>
    <property type="match status" value="1"/>
</dbReference>
<dbReference type="EMBL" id="BGPR01004624">
    <property type="protein sequence ID" value="GBN01516.1"/>
    <property type="molecule type" value="Genomic_DNA"/>
</dbReference>
<feature type="domain" description="Integrase catalytic" evidence="2">
    <location>
        <begin position="90"/>
        <end position="194"/>
    </location>
</feature>
<dbReference type="Gene3D" id="1.10.340.70">
    <property type="match status" value="1"/>
</dbReference>